<dbReference type="PANTHER" id="PTHR20941">
    <property type="entry name" value="FOLATE SYNTHESIS PROTEINS"/>
    <property type="match status" value="1"/>
</dbReference>
<reference evidence="11" key="1">
    <citation type="submission" date="2022-11" db="EMBL/GenBank/DDBJ databases">
        <title>Alteromonas sp. nov., isolated from sea water of the Qingdao.</title>
        <authorList>
            <person name="Wang Q."/>
        </authorList>
    </citation>
    <scope>NUCLEOTIDE SEQUENCE</scope>
    <source>
        <strain evidence="11">ASW11-7</strain>
    </source>
</reference>
<dbReference type="InterPro" id="IPR011005">
    <property type="entry name" value="Dihydropteroate_synth-like_sf"/>
</dbReference>
<dbReference type="InterPro" id="IPR000489">
    <property type="entry name" value="Pterin-binding_dom"/>
</dbReference>
<comment type="catalytic activity">
    <reaction evidence="1">
        <text>(7,8-dihydropterin-6-yl)methyl diphosphate + 4-aminobenzoate = 7,8-dihydropteroate + diphosphate</text>
        <dbReference type="Rhea" id="RHEA:19949"/>
        <dbReference type="ChEBI" id="CHEBI:17836"/>
        <dbReference type="ChEBI" id="CHEBI:17839"/>
        <dbReference type="ChEBI" id="CHEBI:33019"/>
        <dbReference type="ChEBI" id="CHEBI:72950"/>
        <dbReference type="EC" id="2.5.1.15"/>
    </reaction>
</comment>
<proteinExistence type="inferred from homology"/>
<evidence type="ECO:0000259" key="10">
    <source>
        <dbReference type="PROSITE" id="PS50972"/>
    </source>
</evidence>
<evidence type="ECO:0000256" key="4">
    <source>
        <dbReference type="ARBA" id="ARBA00012458"/>
    </source>
</evidence>
<evidence type="ECO:0000256" key="8">
    <source>
        <dbReference type="ARBA" id="ARBA00022909"/>
    </source>
</evidence>
<keyword evidence="5 9" id="KW-0808">Transferase</keyword>
<dbReference type="Proteomes" id="UP001142810">
    <property type="component" value="Unassembled WGS sequence"/>
</dbReference>
<keyword evidence="12" id="KW-1185">Reference proteome</keyword>
<accession>A0ABT3P761</accession>
<evidence type="ECO:0000313" key="12">
    <source>
        <dbReference type="Proteomes" id="UP001142810"/>
    </source>
</evidence>
<keyword evidence="8 9" id="KW-0289">Folate biosynthesis</keyword>
<comment type="cofactor">
    <cofactor evidence="2 9">
        <name>Mg(2+)</name>
        <dbReference type="ChEBI" id="CHEBI:18420"/>
    </cofactor>
</comment>
<evidence type="ECO:0000256" key="7">
    <source>
        <dbReference type="ARBA" id="ARBA00022842"/>
    </source>
</evidence>
<dbReference type="PROSITE" id="PS00792">
    <property type="entry name" value="DHPS_1"/>
    <property type="match status" value="1"/>
</dbReference>
<dbReference type="PROSITE" id="PS50972">
    <property type="entry name" value="PTERIN_BINDING"/>
    <property type="match status" value="1"/>
</dbReference>
<comment type="function">
    <text evidence="9">Catalyzes the condensation of para-aminobenzoate (pABA) with 6-hydroxymethyl-7,8-dihydropterin diphosphate (DHPt-PP) to form 7,8-dihydropteroate (H2Pte), the immediate precursor of folate derivatives.</text>
</comment>
<dbReference type="SUPFAM" id="SSF51717">
    <property type="entry name" value="Dihydropteroate synthetase-like"/>
    <property type="match status" value="1"/>
</dbReference>
<evidence type="ECO:0000256" key="6">
    <source>
        <dbReference type="ARBA" id="ARBA00022723"/>
    </source>
</evidence>
<gene>
    <name evidence="11" type="primary">folP</name>
    <name evidence="11" type="ORF">OPS25_08895</name>
</gene>
<evidence type="ECO:0000256" key="2">
    <source>
        <dbReference type="ARBA" id="ARBA00001946"/>
    </source>
</evidence>
<dbReference type="NCBIfam" id="TIGR01496">
    <property type="entry name" value="DHPS"/>
    <property type="match status" value="1"/>
</dbReference>
<dbReference type="CDD" id="cd00739">
    <property type="entry name" value="DHPS"/>
    <property type="match status" value="1"/>
</dbReference>
<protein>
    <recommendedName>
        <fullName evidence="4 9">Dihydropteroate synthase</fullName>
        <shortName evidence="9">DHPS</shortName>
        <ecNumber evidence="4 9">2.5.1.15</ecNumber>
    </recommendedName>
    <alternativeName>
        <fullName evidence="9">Dihydropteroate pyrophosphorylase</fullName>
    </alternativeName>
</protein>
<comment type="similarity">
    <text evidence="9">Belongs to the DHPS family.</text>
</comment>
<name>A0ABT3P761_9ALTE</name>
<dbReference type="InterPro" id="IPR045031">
    <property type="entry name" value="DHP_synth-like"/>
</dbReference>
<keyword evidence="6 9" id="KW-0479">Metal-binding</keyword>
<evidence type="ECO:0000256" key="3">
    <source>
        <dbReference type="ARBA" id="ARBA00004763"/>
    </source>
</evidence>
<organism evidence="11 12">
    <name type="scientific">Alteromonas aquimaris</name>
    <dbReference type="NCBI Taxonomy" id="2998417"/>
    <lineage>
        <taxon>Bacteria</taxon>
        <taxon>Pseudomonadati</taxon>
        <taxon>Pseudomonadota</taxon>
        <taxon>Gammaproteobacteria</taxon>
        <taxon>Alteromonadales</taxon>
        <taxon>Alteromonadaceae</taxon>
        <taxon>Alteromonas/Salinimonas group</taxon>
        <taxon>Alteromonas</taxon>
    </lineage>
</organism>
<evidence type="ECO:0000256" key="1">
    <source>
        <dbReference type="ARBA" id="ARBA00000012"/>
    </source>
</evidence>
<evidence type="ECO:0000256" key="5">
    <source>
        <dbReference type="ARBA" id="ARBA00022679"/>
    </source>
</evidence>
<dbReference type="EC" id="2.5.1.15" evidence="4 9"/>
<dbReference type="GO" id="GO:0004156">
    <property type="term" value="F:dihydropteroate synthase activity"/>
    <property type="evidence" value="ECO:0007669"/>
    <property type="project" value="UniProtKB-EC"/>
</dbReference>
<dbReference type="PANTHER" id="PTHR20941:SF1">
    <property type="entry name" value="FOLIC ACID SYNTHESIS PROTEIN FOL1"/>
    <property type="match status" value="1"/>
</dbReference>
<keyword evidence="7 9" id="KW-0460">Magnesium</keyword>
<dbReference type="Pfam" id="PF00809">
    <property type="entry name" value="Pterin_bind"/>
    <property type="match status" value="1"/>
</dbReference>
<evidence type="ECO:0000256" key="9">
    <source>
        <dbReference type="RuleBase" id="RU361205"/>
    </source>
</evidence>
<dbReference type="RefSeq" id="WP_265617353.1">
    <property type="nucleotide sequence ID" value="NZ_JAPFRD010000010.1"/>
</dbReference>
<comment type="pathway">
    <text evidence="3 9">Cofactor biosynthesis; tetrahydrofolate biosynthesis; 7,8-dihydrofolate from 2-amino-4-hydroxy-6-hydroxymethyl-7,8-dihydropteridine diphosphate and 4-aminobenzoate: step 1/2.</text>
</comment>
<evidence type="ECO:0000313" key="11">
    <source>
        <dbReference type="EMBL" id="MCW8108610.1"/>
    </source>
</evidence>
<dbReference type="EMBL" id="JAPFRD010000010">
    <property type="protein sequence ID" value="MCW8108610.1"/>
    <property type="molecule type" value="Genomic_DNA"/>
</dbReference>
<comment type="caution">
    <text evidence="11">The sequence shown here is derived from an EMBL/GenBank/DDBJ whole genome shotgun (WGS) entry which is preliminary data.</text>
</comment>
<dbReference type="Gene3D" id="3.20.20.20">
    <property type="entry name" value="Dihydropteroate synthase-like"/>
    <property type="match status" value="1"/>
</dbReference>
<sequence>MKFKDKHIDLSTPHVMGILNVTPDSFSDGGRFNSLNSALSHARRMIDNGASFIDVGGESTRPGANTVSEAEELDRVIPIIEALKKETDCVISVDTNKALVMREAVDAGATLINDVYALRNVNALETAAKLSIPVCLMHMQGNPQTMQDAPQYADIVKEIRKFFKQRVEECVKAGIKKENILLDPGFGFGKTLQHNYQLLKELNHISVEGLPLLVGMSNKSMLGKLLQREVNERLAGNVAVATIAALNGAKILRVHDVEQTCDAIKIVNYLNALEK</sequence>
<dbReference type="InterPro" id="IPR006390">
    <property type="entry name" value="DHP_synth_dom"/>
</dbReference>
<feature type="domain" description="Pterin-binding" evidence="10">
    <location>
        <begin position="13"/>
        <end position="265"/>
    </location>
</feature>